<dbReference type="AlphaFoldDB" id="A0A7J4GRN8"/>
<evidence type="ECO:0000256" key="7">
    <source>
        <dbReference type="ARBA" id="ARBA00035519"/>
    </source>
</evidence>
<evidence type="ECO:0000256" key="3">
    <source>
        <dbReference type="ARBA" id="ARBA00022884"/>
    </source>
</evidence>
<dbReference type="InterPro" id="IPR047866">
    <property type="entry name" value="Ribosomal_uS5_arc"/>
</dbReference>
<dbReference type="NCBIfam" id="NF003125">
    <property type="entry name" value="PRK04044.1"/>
    <property type="match status" value="1"/>
</dbReference>
<reference evidence="13" key="1">
    <citation type="journal article" date="2019" name="bioRxiv">
        <title>Genome diversification in globally distributed novel marine Proteobacteria is linked to environmental adaptation.</title>
        <authorList>
            <person name="Zhou Z."/>
            <person name="Tran P.Q."/>
            <person name="Kieft K."/>
            <person name="Anantharaman K."/>
        </authorList>
    </citation>
    <scope>NUCLEOTIDE SEQUENCE [LARGE SCALE GENOMIC DNA]</scope>
</reference>
<dbReference type="NCBIfam" id="TIGR01020">
    <property type="entry name" value="uS5_euk_arch"/>
    <property type="match status" value="1"/>
</dbReference>
<name>A0A7J4GRN8_9ARCH</name>
<comment type="similarity">
    <text evidence="1 9">Belongs to the universal ribosomal protein uS5 family.</text>
</comment>
<keyword evidence="5 8" id="KW-0687">Ribonucleoprotein</keyword>
<dbReference type="PROSITE" id="PS50881">
    <property type="entry name" value="S5_DSRBD"/>
    <property type="match status" value="1"/>
</dbReference>
<keyword evidence="4 8" id="KW-0689">Ribosomal protein</keyword>
<dbReference type="PANTHER" id="PTHR13718">
    <property type="entry name" value="RIBOSOMAL S SUBUNIT"/>
    <property type="match status" value="1"/>
</dbReference>
<evidence type="ECO:0000259" key="11">
    <source>
        <dbReference type="PROSITE" id="PS50881"/>
    </source>
</evidence>
<dbReference type="InterPro" id="IPR013810">
    <property type="entry name" value="Ribosomal_uS5_N"/>
</dbReference>
<gene>
    <name evidence="12" type="ORF">EYQ70_02665</name>
</gene>
<accession>A0A7J4GRN8</accession>
<dbReference type="SUPFAM" id="SSF54211">
    <property type="entry name" value="Ribosomal protein S5 domain 2-like"/>
    <property type="match status" value="1"/>
</dbReference>
<evidence type="ECO:0000256" key="2">
    <source>
        <dbReference type="ARBA" id="ARBA00022730"/>
    </source>
</evidence>
<dbReference type="EMBL" id="DUCX01000039">
    <property type="protein sequence ID" value="HIF37297.1"/>
    <property type="molecule type" value="Genomic_DNA"/>
</dbReference>
<dbReference type="InterPro" id="IPR005711">
    <property type="entry name" value="Ribosomal_uS5_euk/arc"/>
</dbReference>
<dbReference type="InterPro" id="IPR014721">
    <property type="entry name" value="Ribsml_uS5_D2-typ_fold_subgr"/>
</dbReference>
<dbReference type="Proteomes" id="UP000585802">
    <property type="component" value="Unassembled WGS sequence"/>
</dbReference>
<comment type="caution">
    <text evidence="12">The sequence shown here is derived from an EMBL/GenBank/DDBJ whole genome shotgun (WGS) entry which is preliminary data.</text>
</comment>
<evidence type="ECO:0000256" key="6">
    <source>
        <dbReference type="ARBA" id="ARBA00035255"/>
    </source>
</evidence>
<feature type="domain" description="S5 DRBM" evidence="11">
    <location>
        <begin position="91"/>
        <end position="154"/>
    </location>
</feature>
<proteinExistence type="inferred from homology"/>
<dbReference type="GO" id="GO:0003735">
    <property type="term" value="F:structural constituent of ribosome"/>
    <property type="evidence" value="ECO:0007669"/>
    <property type="project" value="UniProtKB-UniRule"/>
</dbReference>
<organism evidence="12 13">
    <name type="scientific">Marine Group III euryarchaeote</name>
    <dbReference type="NCBI Taxonomy" id="2173149"/>
    <lineage>
        <taxon>Archaea</taxon>
        <taxon>Methanobacteriati</taxon>
        <taxon>Thermoplasmatota</taxon>
        <taxon>Thermoplasmata</taxon>
        <taxon>Candidatus Thermoprofundales</taxon>
    </lineage>
</organism>
<evidence type="ECO:0000256" key="5">
    <source>
        <dbReference type="ARBA" id="ARBA00023274"/>
    </source>
</evidence>
<dbReference type="InterPro" id="IPR005324">
    <property type="entry name" value="Ribosomal_uS5_C"/>
</dbReference>
<evidence type="ECO:0000256" key="10">
    <source>
        <dbReference type="SAM" id="MobiDB-lite"/>
    </source>
</evidence>
<dbReference type="Gene3D" id="3.30.230.10">
    <property type="match status" value="1"/>
</dbReference>
<sequence length="260" mass="28315">MSEGKAKEDNKSGGKPRYQGKGKGGRPQRGPPLSPAQQRRRANEERITKWIPKTELGKKVVAGEITTVEEALATGLPLREPPIIDLLIPDLFEEVIDIHMVQRMSDSGRRVRFAVTTIVGNGNGVVGLGRVSGKLVRPTITKALDRAKMNIIEIRRGSGSWECSTAVPNSLPFEVSGRTGSTRITIKPAPPGVGLVTNQVGQIMLKLAGVKDAWSFTKGQTQTIYNFASAMFKALEKTSTTKLLPGQEEHHNMVRGVKQE</sequence>
<keyword evidence="2" id="KW-0699">rRNA-binding</keyword>
<dbReference type="InterPro" id="IPR020568">
    <property type="entry name" value="Ribosomal_Su5_D2-typ_SF"/>
</dbReference>
<dbReference type="Pfam" id="PF00333">
    <property type="entry name" value="Ribosomal_S5"/>
    <property type="match status" value="1"/>
</dbReference>
<dbReference type="GO" id="GO:0019843">
    <property type="term" value="F:rRNA binding"/>
    <property type="evidence" value="ECO:0007669"/>
    <property type="project" value="UniProtKB-KW"/>
</dbReference>
<dbReference type="PANTHER" id="PTHR13718:SF4">
    <property type="entry name" value="40S RIBOSOMAL PROTEIN S2"/>
    <property type="match status" value="1"/>
</dbReference>
<keyword evidence="3" id="KW-0694">RNA-binding</keyword>
<feature type="compositionally biased region" description="Basic and acidic residues" evidence="10">
    <location>
        <begin position="1"/>
        <end position="12"/>
    </location>
</feature>
<evidence type="ECO:0000313" key="13">
    <source>
        <dbReference type="Proteomes" id="UP000585802"/>
    </source>
</evidence>
<dbReference type="SUPFAM" id="SSF54768">
    <property type="entry name" value="dsRNA-binding domain-like"/>
    <property type="match status" value="1"/>
</dbReference>
<dbReference type="InterPro" id="IPR000851">
    <property type="entry name" value="Ribosomal_uS5"/>
</dbReference>
<dbReference type="GO" id="GO:0022627">
    <property type="term" value="C:cytosolic small ribosomal subunit"/>
    <property type="evidence" value="ECO:0007669"/>
    <property type="project" value="TreeGrafter"/>
</dbReference>
<dbReference type="Pfam" id="PF03719">
    <property type="entry name" value="Ribosomal_S5_C"/>
    <property type="match status" value="1"/>
</dbReference>
<feature type="region of interest" description="Disordered" evidence="10">
    <location>
        <begin position="1"/>
        <end position="48"/>
    </location>
</feature>
<evidence type="ECO:0000256" key="1">
    <source>
        <dbReference type="ARBA" id="ARBA00008945"/>
    </source>
</evidence>
<evidence type="ECO:0000256" key="9">
    <source>
        <dbReference type="RuleBase" id="RU003823"/>
    </source>
</evidence>
<evidence type="ECO:0000256" key="4">
    <source>
        <dbReference type="ARBA" id="ARBA00022980"/>
    </source>
</evidence>
<protein>
    <recommendedName>
        <fullName evidence="6">Small ribosomal subunit protein uS5</fullName>
    </recommendedName>
    <alternativeName>
        <fullName evidence="7">30S ribosomal protein S5</fullName>
    </alternativeName>
</protein>
<evidence type="ECO:0000256" key="8">
    <source>
        <dbReference type="PROSITE-ProRule" id="PRU00268"/>
    </source>
</evidence>
<evidence type="ECO:0000313" key="12">
    <source>
        <dbReference type="EMBL" id="HIF37297.1"/>
    </source>
</evidence>
<dbReference type="Gene3D" id="3.30.160.20">
    <property type="match status" value="1"/>
</dbReference>
<dbReference type="GO" id="GO:0006412">
    <property type="term" value="P:translation"/>
    <property type="evidence" value="ECO:0007669"/>
    <property type="project" value="InterPro"/>
</dbReference>